<feature type="chain" id="PRO_5005377381" evidence="1">
    <location>
        <begin position="26"/>
        <end position="143"/>
    </location>
</feature>
<dbReference type="Proteomes" id="UP000019151">
    <property type="component" value="Plasmid 1"/>
</dbReference>
<keyword evidence="1" id="KW-0732">Signal</keyword>
<keyword evidence="2" id="KW-0614">Plasmid</keyword>
<geneLocation type="plasmid" evidence="2 3">
    <name>1</name>
</geneLocation>
<keyword evidence="3" id="KW-1185">Reference proteome</keyword>
<reference evidence="2" key="1">
    <citation type="submission" date="2013-12" db="EMBL/GenBank/DDBJ databases">
        <authorList>
            <person name="DeBruyn J.M."/>
            <person name="Radosevich M."/>
            <person name="Wommack K.Eric."/>
            <person name="Polson S."/>
            <person name="Hauser L.J."/>
            <person name="Fawaz M.N."/>
            <person name="Korlach J."/>
            <person name="Tsai Y.-C."/>
        </authorList>
    </citation>
    <scope>NUCLEOTIDE SEQUENCE</scope>
    <source>
        <strain evidence="2">KBS708</strain>
        <plasmid evidence="2">1</plasmid>
    </source>
</reference>
<evidence type="ECO:0000256" key="1">
    <source>
        <dbReference type="SAM" id="SignalP"/>
    </source>
</evidence>
<dbReference type="EMBL" id="CP007129">
    <property type="protein sequence ID" value="AHG92691.1"/>
    <property type="molecule type" value="Genomic_DNA"/>
</dbReference>
<evidence type="ECO:0000313" key="2">
    <source>
        <dbReference type="EMBL" id="AHG92691.1"/>
    </source>
</evidence>
<organism evidence="2 3">
    <name type="scientific">Gemmatirosa kalamazoonensis</name>
    <dbReference type="NCBI Taxonomy" id="861299"/>
    <lineage>
        <taxon>Bacteria</taxon>
        <taxon>Pseudomonadati</taxon>
        <taxon>Gemmatimonadota</taxon>
        <taxon>Gemmatimonadia</taxon>
        <taxon>Gemmatimonadales</taxon>
        <taxon>Gemmatimonadaceae</taxon>
        <taxon>Gemmatirosa</taxon>
    </lineage>
</organism>
<dbReference type="KEGG" id="gba:J421_5156"/>
<accession>W0RPS4</accession>
<dbReference type="HOGENOM" id="CLU_1803400_0_0_0"/>
<dbReference type="InParanoid" id="W0RPS4"/>
<proteinExistence type="predicted"/>
<protein>
    <submittedName>
        <fullName evidence="2">Uncharacterized protein</fullName>
    </submittedName>
</protein>
<dbReference type="RefSeq" id="WP_025414021.1">
    <property type="nucleotide sequence ID" value="NZ_CP007129.1"/>
</dbReference>
<dbReference type="AlphaFoldDB" id="W0RPS4"/>
<feature type="signal peptide" evidence="1">
    <location>
        <begin position="1"/>
        <end position="25"/>
    </location>
</feature>
<name>W0RPS4_9BACT</name>
<evidence type="ECO:0000313" key="3">
    <source>
        <dbReference type="Proteomes" id="UP000019151"/>
    </source>
</evidence>
<dbReference type="PROSITE" id="PS51257">
    <property type="entry name" value="PROKAR_LIPOPROTEIN"/>
    <property type="match status" value="1"/>
</dbReference>
<sequence length="143" mass="14872">MSNIIRTSVNRLALLTLCVAAAACAHGTSSGARASRAIFTAETSRPDSVVVRVVNNVARPVTVYRVGKGTRAPLGKVSAGADGRFALRAADVTGARMMLAATPVGDKATVESAPFRVERGQVAVFVIAPELGGSQVFVNWPKH</sequence>
<reference evidence="2" key="2">
    <citation type="journal article" date="2014" name="Genome Announc.">
        <title>Genome Sequence and Methylome of Soil Bacterium Gemmatirosa kalamazoonensis KBS708T, a Member of the Rarely Cultivated Gemmatimonadetes Phylum.</title>
        <authorList>
            <person name="Debruyn J.M."/>
            <person name="Radosevich M."/>
            <person name="Wommack K.E."/>
            <person name="Polson S.W."/>
            <person name="Hauser L.J."/>
            <person name="Fawaz M.N."/>
            <person name="Korlach J."/>
            <person name="Tsai Y.C."/>
        </authorList>
    </citation>
    <scope>NUCLEOTIDE SEQUENCE [LARGE SCALE GENOMIC DNA]</scope>
    <source>
        <strain evidence="2">KBS708</strain>
        <plasmid evidence="2">1</plasmid>
    </source>
</reference>
<gene>
    <name evidence="2" type="ORF">J421_5156</name>
</gene>